<sequence length="168" mass="19393">MSEREHGTLSCACIMHCQRMAYDLRETIEHPSEFKYRKHSHRAVRPNQRAHRHTRASKRLCTLSLSHASSRVFPSPVSWVYCNPHCYVVFRLSWSENRIASFYRSLLVSIFSLIPLPCLCLYSDPLSRVPSAGPTLIRTVILLFCSHLLAIVSCRESDATLCFFPFNF</sequence>
<proteinExistence type="predicted"/>
<dbReference type="EMBL" id="CM035440">
    <property type="protein sequence ID" value="KAH7282128.1"/>
    <property type="molecule type" value="Genomic_DNA"/>
</dbReference>
<evidence type="ECO:0000313" key="1">
    <source>
        <dbReference type="EMBL" id="KAH7282128.1"/>
    </source>
</evidence>
<name>A0A8T2QEQ8_CERRI</name>
<comment type="caution">
    <text evidence="1">The sequence shown here is derived from an EMBL/GenBank/DDBJ whole genome shotgun (WGS) entry which is preliminary data.</text>
</comment>
<accession>A0A8T2QEQ8</accession>
<reference evidence="1" key="1">
    <citation type="submission" date="2021-08" db="EMBL/GenBank/DDBJ databases">
        <title>WGS assembly of Ceratopteris richardii.</title>
        <authorList>
            <person name="Marchant D.B."/>
            <person name="Chen G."/>
            <person name="Jenkins J."/>
            <person name="Shu S."/>
            <person name="Leebens-Mack J."/>
            <person name="Grimwood J."/>
            <person name="Schmutz J."/>
            <person name="Soltis P."/>
            <person name="Soltis D."/>
            <person name="Chen Z.-H."/>
        </authorList>
    </citation>
    <scope>NUCLEOTIDE SEQUENCE</scope>
    <source>
        <strain evidence="1">Whitten #5841</strain>
        <tissue evidence="1">Leaf</tissue>
    </source>
</reference>
<keyword evidence="2" id="KW-1185">Reference proteome</keyword>
<evidence type="ECO:0000313" key="2">
    <source>
        <dbReference type="Proteomes" id="UP000825935"/>
    </source>
</evidence>
<organism evidence="1 2">
    <name type="scientific">Ceratopteris richardii</name>
    <name type="common">Triangle waterfern</name>
    <dbReference type="NCBI Taxonomy" id="49495"/>
    <lineage>
        <taxon>Eukaryota</taxon>
        <taxon>Viridiplantae</taxon>
        <taxon>Streptophyta</taxon>
        <taxon>Embryophyta</taxon>
        <taxon>Tracheophyta</taxon>
        <taxon>Polypodiopsida</taxon>
        <taxon>Polypodiidae</taxon>
        <taxon>Polypodiales</taxon>
        <taxon>Pteridineae</taxon>
        <taxon>Pteridaceae</taxon>
        <taxon>Parkerioideae</taxon>
        <taxon>Ceratopteris</taxon>
    </lineage>
</organism>
<dbReference type="AlphaFoldDB" id="A0A8T2QEQ8"/>
<protein>
    <submittedName>
        <fullName evidence="1">Uncharacterized protein</fullName>
    </submittedName>
</protein>
<dbReference type="Proteomes" id="UP000825935">
    <property type="component" value="Chromosome 35"/>
</dbReference>
<gene>
    <name evidence="1" type="ORF">KP509_35G013700</name>
</gene>